<dbReference type="OrthoDB" id="372621at2759"/>
<evidence type="ECO:0000313" key="12">
    <source>
        <dbReference type="Proteomes" id="UP000220214"/>
    </source>
</evidence>
<evidence type="ECO:0000313" key="11">
    <source>
        <dbReference type="Proteomes" id="UP000219974"/>
    </source>
</evidence>
<feature type="transmembrane region" description="Helical" evidence="2">
    <location>
        <begin position="211"/>
        <end position="242"/>
    </location>
</feature>
<dbReference type="EMBL" id="LT614640">
    <property type="protein sequence ID" value="SCN28169.1"/>
    <property type="molecule type" value="Genomic_DNA"/>
</dbReference>
<protein>
    <submittedName>
        <fullName evidence="4">Fam-b protein</fullName>
    </submittedName>
</protein>
<gene>
    <name evidence="4" type="ORF">PBK173_000427700</name>
    <name evidence="7" type="ORF">PBNK65E_000417100</name>
    <name evidence="6" type="ORF">PBNK65NY_000416400</name>
    <name evidence="8" type="ORF">PBSP11A_000416800</name>
    <name evidence="5" type="ORF">PBSP11RLL_000503500</name>
</gene>
<dbReference type="AlphaFoldDB" id="A0A0Z0A9F9"/>
<dbReference type="EMBL" id="FMIH01000117">
    <property type="protein sequence ID" value="SCL82770.1"/>
    <property type="molecule type" value="Genomic_DNA"/>
</dbReference>
<evidence type="ECO:0000313" key="8">
    <source>
        <dbReference type="EMBL" id="SCO63930.1"/>
    </source>
</evidence>
<sequence>MKVRILKYVLFSIIICSFEYAKNELYFVNDRRVYLERNVINFRNNRILEEAENQIGLNGFYESALSLVDQFNEYNSDFEEITYNRNIIDSHIKKHKENNTLPDLNIVDKEAKKLINELRAEIEEVKKAIDNKMNGELEIQPMHDKKIIKKDENSSVSEREGFKKSKSFEKQLRTVNNKFKDKYYKIKSSKNYMKFLINKNIIKDKGKLQKLMMLSATILAVAIASGTMNILLLLAPVGFLIFRKLWRSMKHKLKLRKI</sequence>
<evidence type="ECO:0000256" key="3">
    <source>
        <dbReference type="SAM" id="SignalP"/>
    </source>
</evidence>
<dbReference type="EMBL" id="LT608150">
    <property type="protein sequence ID" value="SCM25896.1"/>
    <property type="molecule type" value="Genomic_DNA"/>
</dbReference>
<keyword evidence="2" id="KW-0812">Transmembrane</keyword>
<evidence type="ECO:0000256" key="1">
    <source>
        <dbReference type="SAM" id="Coils"/>
    </source>
</evidence>
<keyword evidence="1" id="KW-0175">Coiled coil</keyword>
<dbReference type="Proteomes" id="UP000516480">
    <property type="component" value="Chromosome 14"/>
</dbReference>
<feature type="signal peptide" evidence="3">
    <location>
        <begin position="1"/>
        <end position="21"/>
    </location>
</feature>
<proteinExistence type="predicted"/>
<evidence type="ECO:0000313" key="13">
    <source>
        <dbReference type="Proteomes" id="UP000516480"/>
    </source>
</evidence>
<keyword evidence="2" id="KW-0472">Membrane</keyword>
<evidence type="ECO:0000313" key="4">
    <source>
        <dbReference type="EMBL" id="CXJ09384.1"/>
    </source>
</evidence>
<feature type="coiled-coil region" evidence="1">
    <location>
        <begin position="104"/>
        <end position="135"/>
    </location>
</feature>
<dbReference type="InterPro" id="IPR006484">
    <property type="entry name" value="PYST_B"/>
</dbReference>
<evidence type="ECO:0000313" key="9">
    <source>
        <dbReference type="Proteomes" id="UP000069549"/>
    </source>
</evidence>
<feature type="chain" id="PRO_5014528608" evidence="3">
    <location>
        <begin position="22"/>
        <end position="258"/>
    </location>
</feature>
<dbReference type="Proteomes" id="UP000219974">
    <property type="component" value="Unassembled WGS sequence"/>
</dbReference>
<evidence type="ECO:0000313" key="10">
    <source>
        <dbReference type="Proteomes" id="UP000219860"/>
    </source>
</evidence>
<keyword evidence="2" id="KW-1133">Transmembrane helix</keyword>
<dbReference type="Proteomes" id="UP000219860">
    <property type="component" value="Chromosome 14"/>
</dbReference>
<keyword evidence="3" id="KW-0732">Signal</keyword>
<dbReference type="Proteomes" id="UP000220214">
    <property type="component" value="Chromosome 14"/>
</dbReference>
<dbReference type="NCBIfam" id="TIGR01597">
    <property type="entry name" value="PYST-B"/>
    <property type="match status" value="1"/>
</dbReference>
<name>A0A0Z0A9F9_PLABE</name>
<evidence type="ECO:0000313" key="6">
    <source>
        <dbReference type="EMBL" id="SCM25896.1"/>
    </source>
</evidence>
<organism evidence="4 9">
    <name type="scientific">Plasmodium berghei</name>
    <dbReference type="NCBI Taxonomy" id="5821"/>
    <lineage>
        <taxon>Eukaryota</taxon>
        <taxon>Sar</taxon>
        <taxon>Alveolata</taxon>
        <taxon>Apicomplexa</taxon>
        <taxon>Aconoidasida</taxon>
        <taxon>Haemosporida</taxon>
        <taxon>Plasmodiidae</taxon>
        <taxon>Plasmodium</taxon>
        <taxon>Plasmodium (Vinckeia)</taxon>
    </lineage>
</organism>
<dbReference type="VEuPathDB" id="PlasmoDB:PBANKA_1400400"/>
<dbReference type="EMBL" id="LT160034">
    <property type="protein sequence ID" value="CXJ09384.1"/>
    <property type="molecule type" value="Genomic_DNA"/>
</dbReference>
<dbReference type="OMA" id="ANQFNEC"/>
<reference evidence="4 9" key="1">
    <citation type="submission" date="2016-02" db="EMBL/GenBank/DDBJ databases">
        <authorList>
            <consortium name="Pathogen Informatics"/>
        </authorList>
    </citation>
    <scope>NUCLEOTIDE SEQUENCE [LARGE SCALE GENOMIC DNA]</scope>
    <source>
        <strain evidence="4 9">K173</strain>
        <strain evidence="6 13">NK65 ny</strain>
        <strain evidence="7 12">NK65e</strain>
        <strain evidence="8 10">SP11 Antwerpcl1</strain>
        <strain evidence="5 11">SP11 RLL</strain>
    </source>
</reference>
<evidence type="ECO:0000313" key="7">
    <source>
        <dbReference type="EMBL" id="SCN28169.1"/>
    </source>
</evidence>
<accession>A0A0Z0A9F9</accession>
<dbReference type="Proteomes" id="UP000069549">
    <property type="component" value="Chromosome 14"/>
</dbReference>
<dbReference type="Pfam" id="PF09592">
    <property type="entry name" value="DUF2031"/>
    <property type="match status" value="1"/>
</dbReference>
<evidence type="ECO:0000313" key="5">
    <source>
        <dbReference type="EMBL" id="SCL82770.1"/>
    </source>
</evidence>
<evidence type="ECO:0000256" key="2">
    <source>
        <dbReference type="SAM" id="Phobius"/>
    </source>
</evidence>
<dbReference type="EMBL" id="LT608262">
    <property type="protein sequence ID" value="SCO63930.1"/>
    <property type="molecule type" value="Genomic_DNA"/>
</dbReference>